<reference evidence="2" key="1">
    <citation type="submission" date="2019-07" db="EMBL/GenBank/DDBJ databases">
        <title>Shewanella sp. YLB-08 draft genomic sequence.</title>
        <authorList>
            <person name="Yu L."/>
        </authorList>
    </citation>
    <scope>NUCLEOTIDE SEQUENCE [LARGE SCALE GENOMIC DNA]</scope>
    <source>
        <strain evidence="2">JCM 20706</strain>
    </source>
</reference>
<dbReference type="EMBL" id="VKGK01000023">
    <property type="protein sequence ID" value="TRY13061.1"/>
    <property type="molecule type" value="Genomic_DNA"/>
</dbReference>
<dbReference type="RefSeq" id="WP_144041468.1">
    <property type="nucleotide sequence ID" value="NZ_VKGK01000023.1"/>
</dbReference>
<name>A0A553JKT5_SHEHA</name>
<dbReference type="OrthoDB" id="7068789at2"/>
<proteinExistence type="predicted"/>
<evidence type="ECO:0000313" key="2">
    <source>
        <dbReference type="Proteomes" id="UP000318126"/>
    </source>
</evidence>
<comment type="caution">
    <text evidence="1">The sequence shown here is derived from an EMBL/GenBank/DDBJ whole genome shotgun (WGS) entry which is preliminary data.</text>
</comment>
<sequence>MKKEQDFTEAELIEMAEILERYQGQMLKEIESVIGKHVQAASSELVSTDPELANYDYFSAVVLGELFSKLHGGNKDTAGIIIYNLQGQAGLNS</sequence>
<protein>
    <submittedName>
        <fullName evidence="1">Uncharacterized protein</fullName>
    </submittedName>
</protein>
<keyword evidence="2" id="KW-1185">Reference proteome</keyword>
<organism evidence="1 2">
    <name type="scientific">Shewanella hanedai</name>
    <name type="common">Alteromonas hanedai</name>
    <dbReference type="NCBI Taxonomy" id="25"/>
    <lineage>
        <taxon>Bacteria</taxon>
        <taxon>Pseudomonadati</taxon>
        <taxon>Pseudomonadota</taxon>
        <taxon>Gammaproteobacteria</taxon>
        <taxon>Alteromonadales</taxon>
        <taxon>Shewanellaceae</taxon>
        <taxon>Shewanella</taxon>
    </lineage>
</organism>
<gene>
    <name evidence="1" type="ORF">FN961_17490</name>
</gene>
<accession>A0A553JKT5</accession>
<dbReference type="Proteomes" id="UP000318126">
    <property type="component" value="Unassembled WGS sequence"/>
</dbReference>
<evidence type="ECO:0000313" key="1">
    <source>
        <dbReference type="EMBL" id="TRY13061.1"/>
    </source>
</evidence>
<dbReference type="AlphaFoldDB" id="A0A553JKT5"/>